<dbReference type="EMBL" id="FOGC01000006">
    <property type="protein sequence ID" value="SEQ76018.1"/>
    <property type="molecule type" value="Genomic_DNA"/>
</dbReference>
<name>A0A1H9IN70_9GAMM</name>
<reference evidence="2" key="1">
    <citation type="submission" date="2016-10" db="EMBL/GenBank/DDBJ databases">
        <authorList>
            <person name="Varghese N."/>
            <person name="Submissions S."/>
        </authorList>
    </citation>
    <scope>NUCLEOTIDE SEQUENCE [LARGE SCALE GENOMIC DNA]</scope>
    <source>
        <strain evidence="2">8N4</strain>
    </source>
</reference>
<protein>
    <submittedName>
        <fullName evidence="1">Uncharacterized protein</fullName>
    </submittedName>
</protein>
<dbReference type="Proteomes" id="UP000242515">
    <property type="component" value="Unassembled WGS sequence"/>
</dbReference>
<accession>A0A1H9IN70</accession>
<keyword evidence="2" id="KW-1185">Reference proteome</keyword>
<dbReference type="RefSeq" id="WP_092675719.1">
    <property type="nucleotide sequence ID" value="NZ_FOGC01000006.1"/>
</dbReference>
<dbReference type="AlphaFoldDB" id="A0A1H9IN70"/>
<organism evidence="1 2">
    <name type="scientific">Rosenbergiella nectarea</name>
    <dbReference type="NCBI Taxonomy" id="988801"/>
    <lineage>
        <taxon>Bacteria</taxon>
        <taxon>Pseudomonadati</taxon>
        <taxon>Pseudomonadota</taxon>
        <taxon>Gammaproteobacteria</taxon>
        <taxon>Enterobacterales</taxon>
        <taxon>Erwiniaceae</taxon>
        <taxon>Rosenbergiella</taxon>
    </lineage>
</organism>
<dbReference type="STRING" id="988801.SAMN05216522_106115"/>
<dbReference type="OrthoDB" id="7066723at2"/>
<evidence type="ECO:0000313" key="1">
    <source>
        <dbReference type="EMBL" id="SEQ76018.1"/>
    </source>
</evidence>
<evidence type="ECO:0000313" key="2">
    <source>
        <dbReference type="Proteomes" id="UP000242515"/>
    </source>
</evidence>
<gene>
    <name evidence="1" type="ORF">SAMN05216522_106115</name>
</gene>
<sequence>MCHIDKATLNRMDFHSIITNSIWEDLLGVATKKMRGITSNYQDEFLEVIVFFESELTEEENSGMMEIKKGVTSNVIPIVYSNKGEPIFTVKEVVLNFIVAPSNINIIERMGNIGWHYLRKEYL</sequence>
<proteinExistence type="predicted"/>
<dbReference type="InterPro" id="IPR058702">
    <property type="entry name" value="MafI2-like"/>
</dbReference>
<dbReference type="Pfam" id="PF26541">
    <property type="entry name" value="MafI2"/>
    <property type="match status" value="1"/>
</dbReference>